<dbReference type="OrthoDB" id="413361at2759"/>
<dbReference type="Proteomes" id="UP000325315">
    <property type="component" value="Unassembled WGS sequence"/>
</dbReference>
<dbReference type="EMBL" id="SMMG02000006">
    <property type="protein sequence ID" value="KAA3471238.1"/>
    <property type="molecule type" value="Genomic_DNA"/>
</dbReference>
<sequence length="93" mass="10760">MIRCLLFEKCLPKEYGAEAAHPAVFLVNRLPTKAVERKALFEICAFHGVWATELERKKSKKVQLKENELVDDVPIRGTRSLFDMYQRCNIGHL</sequence>
<reference evidence="2" key="1">
    <citation type="journal article" date="2019" name="Plant Biotechnol. J.">
        <title>Genome sequencing of the Australian wild diploid species Gossypium australe highlights disease resistance and delayed gland morphogenesis.</title>
        <authorList>
            <person name="Cai Y."/>
            <person name="Cai X."/>
            <person name="Wang Q."/>
            <person name="Wang P."/>
            <person name="Zhang Y."/>
            <person name="Cai C."/>
            <person name="Xu Y."/>
            <person name="Wang K."/>
            <person name="Zhou Z."/>
            <person name="Wang C."/>
            <person name="Geng S."/>
            <person name="Li B."/>
            <person name="Dong Q."/>
            <person name="Hou Y."/>
            <person name="Wang H."/>
            <person name="Ai P."/>
            <person name="Liu Z."/>
            <person name="Yi F."/>
            <person name="Sun M."/>
            <person name="An G."/>
            <person name="Cheng J."/>
            <person name="Zhang Y."/>
            <person name="Shi Q."/>
            <person name="Xie Y."/>
            <person name="Shi X."/>
            <person name="Chang Y."/>
            <person name="Huang F."/>
            <person name="Chen Y."/>
            <person name="Hong S."/>
            <person name="Mi L."/>
            <person name="Sun Q."/>
            <person name="Zhang L."/>
            <person name="Zhou B."/>
            <person name="Peng R."/>
            <person name="Zhang X."/>
            <person name="Liu F."/>
        </authorList>
    </citation>
    <scope>NUCLEOTIDE SEQUENCE [LARGE SCALE GENOMIC DNA]</scope>
    <source>
        <strain evidence="2">cv. PA1801</strain>
    </source>
</reference>
<proteinExistence type="predicted"/>
<evidence type="ECO:0000313" key="2">
    <source>
        <dbReference type="Proteomes" id="UP000325315"/>
    </source>
</evidence>
<comment type="caution">
    <text evidence="1">The sequence shown here is derived from an EMBL/GenBank/DDBJ whole genome shotgun (WGS) entry which is preliminary data.</text>
</comment>
<name>A0A5B6VQA3_9ROSI</name>
<protein>
    <submittedName>
        <fullName evidence="1">Retrovirus-related Pol polyprotein from transposon TNT 1-94</fullName>
    </submittedName>
</protein>
<organism evidence="1 2">
    <name type="scientific">Gossypium australe</name>
    <dbReference type="NCBI Taxonomy" id="47621"/>
    <lineage>
        <taxon>Eukaryota</taxon>
        <taxon>Viridiplantae</taxon>
        <taxon>Streptophyta</taxon>
        <taxon>Embryophyta</taxon>
        <taxon>Tracheophyta</taxon>
        <taxon>Spermatophyta</taxon>
        <taxon>Magnoliopsida</taxon>
        <taxon>eudicotyledons</taxon>
        <taxon>Gunneridae</taxon>
        <taxon>Pentapetalae</taxon>
        <taxon>rosids</taxon>
        <taxon>malvids</taxon>
        <taxon>Malvales</taxon>
        <taxon>Malvaceae</taxon>
        <taxon>Malvoideae</taxon>
        <taxon>Gossypium</taxon>
    </lineage>
</organism>
<keyword evidence="2" id="KW-1185">Reference proteome</keyword>
<evidence type="ECO:0000313" key="1">
    <source>
        <dbReference type="EMBL" id="KAA3471238.1"/>
    </source>
</evidence>
<dbReference type="AlphaFoldDB" id="A0A5B6VQA3"/>
<gene>
    <name evidence="1" type="ORF">EPI10_016879</name>
</gene>
<accession>A0A5B6VQA3</accession>